<keyword evidence="5" id="KW-0676">Redox-active center</keyword>
<dbReference type="EMBL" id="CP002117">
    <property type="protein sequence ID" value="ADN37372.1"/>
    <property type="molecule type" value="Genomic_DNA"/>
</dbReference>
<evidence type="ECO:0000256" key="4">
    <source>
        <dbReference type="ARBA" id="ARBA00023157"/>
    </source>
</evidence>
<organism evidence="8 9">
    <name type="scientific">Methanolacinia petrolearia (strain DSM 11571 / OCM 486 / SEBR 4847)</name>
    <name type="common">Methanoplanus petrolearius</name>
    <dbReference type="NCBI Taxonomy" id="679926"/>
    <lineage>
        <taxon>Archaea</taxon>
        <taxon>Methanobacteriati</taxon>
        <taxon>Methanobacteriota</taxon>
        <taxon>Stenosarchaea group</taxon>
        <taxon>Methanomicrobia</taxon>
        <taxon>Methanomicrobiales</taxon>
        <taxon>Methanomicrobiaceae</taxon>
        <taxon>Methanolacinia</taxon>
    </lineage>
</organism>
<dbReference type="InterPro" id="IPR036249">
    <property type="entry name" value="Thioredoxin-like_sf"/>
</dbReference>
<dbReference type="InterPro" id="IPR002109">
    <property type="entry name" value="Glutaredoxin"/>
</dbReference>
<dbReference type="Proteomes" id="UP000006565">
    <property type="component" value="Chromosome"/>
</dbReference>
<dbReference type="PRINTS" id="PR00469">
    <property type="entry name" value="PNDRDTASEII"/>
</dbReference>
<dbReference type="PANTHER" id="PTHR48105">
    <property type="entry name" value="THIOREDOXIN REDUCTASE 1-RELATED-RELATED"/>
    <property type="match status" value="1"/>
</dbReference>
<dbReference type="AlphaFoldDB" id="E1RFR8"/>
<dbReference type="SUPFAM" id="SSF52833">
    <property type="entry name" value="Thioredoxin-like"/>
    <property type="match status" value="1"/>
</dbReference>
<evidence type="ECO:0000256" key="3">
    <source>
        <dbReference type="ARBA" id="ARBA00023002"/>
    </source>
</evidence>
<keyword evidence="1" id="KW-0285">Flavoprotein</keyword>
<evidence type="ECO:0000259" key="6">
    <source>
        <dbReference type="Pfam" id="PF00462"/>
    </source>
</evidence>
<evidence type="ECO:0000259" key="7">
    <source>
        <dbReference type="Pfam" id="PF07992"/>
    </source>
</evidence>
<dbReference type="STRING" id="679926.Mpet_2629"/>
<dbReference type="CDD" id="cd02976">
    <property type="entry name" value="NrdH"/>
    <property type="match status" value="1"/>
</dbReference>
<dbReference type="InterPro" id="IPR023753">
    <property type="entry name" value="FAD/NAD-binding_dom"/>
</dbReference>
<dbReference type="PRINTS" id="PR00368">
    <property type="entry name" value="FADPNR"/>
</dbReference>
<name>E1RFR8_METP4</name>
<evidence type="ECO:0000256" key="2">
    <source>
        <dbReference type="ARBA" id="ARBA00022827"/>
    </source>
</evidence>
<feature type="domain" description="FAD/NAD(P)-binding" evidence="7">
    <location>
        <begin position="91"/>
        <end position="375"/>
    </location>
</feature>
<dbReference type="SUPFAM" id="SSF51905">
    <property type="entry name" value="FAD/NAD(P)-binding domain"/>
    <property type="match status" value="2"/>
</dbReference>
<evidence type="ECO:0000313" key="9">
    <source>
        <dbReference type="Proteomes" id="UP000006565"/>
    </source>
</evidence>
<reference evidence="8 9" key="1">
    <citation type="journal article" date="2010" name="Stand. Genomic Sci.">
        <title>Complete genome sequence of Methanoplanus petrolearius type strain (SEBR 4847).</title>
        <authorList>
            <person name="Brambilla E."/>
            <person name="Djao O.D."/>
            <person name="Daligault H."/>
            <person name="Lapidus A."/>
            <person name="Lucas S."/>
            <person name="Hammon N."/>
            <person name="Nolan M."/>
            <person name="Tice H."/>
            <person name="Cheng J.F."/>
            <person name="Han C."/>
            <person name="Tapia R."/>
            <person name="Goodwin L."/>
            <person name="Pitluck S."/>
            <person name="Liolios K."/>
            <person name="Ivanova N."/>
            <person name="Mavromatis K."/>
            <person name="Mikhailova N."/>
            <person name="Pati A."/>
            <person name="Chen A."/>
            <person name="Palaniappan K."/>
            <person name="Land M."/>
            <person name="Hauser L."/>
            <person name="Chang Y.J."/>
            <person name="Jeffries C.D."/>
            <person name="Rohde M."/>
            <person name="Spring S."/>
            <person name="Sikorski J."/>
            <person name="Goker M."/>
            <person name="Woyke T."/>
            <person name="Bristow J."/>
            <person name="Eisen J.A."/>
            <person name="Markowitz V."/>
            <person name="Hugenholtz P."/>
            <person name="Kyrpides N.C."/>
            <person name="Klenk H.P."/>
        </authorList>
    </citation>
    <scope>NUCLEOTIDE SEQUENCE [LARGE SCALE GENOMIC DNA]</scope>
    <source>
        <strain evidence="9">DSM 11571 / OCM 486 / SEBR 4847</strain>
    </source>
</reference>
<accession>E1RFR8</accession>
<keyword evidence="9" id="KW-1185">Reference proteome</keyword>
<evidence type="ECO:0000256" key="1">
    <source>
        <dbReference type="ARBA" id="ARBA00022630"/>
    </source>
</evidence>
<proteinExistence type="predicted"/>
<protein>
    <submittedName>
        <fullName evidence="8">FAD-dependent pyridine nucleotide-disulfide oxidoreductase</fullName>
    </submittedName>
</protein>
<gene>
    <name evidence="8" type="ordered locus">Mpet_2629</name>
</gene>
<dbReference type="Gene3D" id="3.50.50.60">
    <property type="entry name" value="FAD/NAD(P)-binding domain"/>
    <property type="match status" value="2"/>
</dbReference>
<evidence type="ECO:0000256" key="5">
    <source>
        <dbReference type="ARBA" id="ARBA00023284"/>
    </source>
</evidence>
<dbReference type="InterPro" id="IPR036188">
    <property type="entry name" value="FAD/NAD-bd_sf"/>
</dbReference>
<dbReference type="PROSITE" id="PS51354">
    <property type="entry name" value="GLUTAREDOXIN_2"/>
    <property type="match status" value="1"/>
</dbReference>
<dbReference type="KEGG" id="mpi:Mpet_2629"/>
<dbReference type="GO" id="GO:0016668">
    <property type="term" value="F:oxidoreductase activity, acting on a sulfur group of donors, NAD(P) as acceptor"/>
    <property type="evidence" value="ECO:0007669"/>
    <property type="project" value="UniProtKB-ARBA"/>
</dbReference>
<feature type="domain" description="Glutaredoxin" evidence="6">
    <location>
        <begin position="10"/>
        <end position="69"/>
    </location>
</feature>
<dbReference type="Gene3D" id="3.40.30.10">
    <property type="entry name" value="Glutaredoxin"/>
    <property type="match status" value="1"/>
</dbReference>
<evidence type="ECO:0000313" key="8">
    <source>
        <dbReference type="EMBL" id="ADN37372.1"/>
    </source>
</evidence>
<dbReference type="InterPro" id="IPR050097">
    <property type="entry name" value="Ferredoxin-NADP_redctase_2"/>
</dbReference>
<keyword evidence="3" id="KW-0560">Oxidoreductase</keyword>
<keyword evidence="4" id="KW-1015">Disulfide bond</keyword>
<dbReference type="HOGENOM" id="CLU_031864_5_3_2"/>
<dbReference type="InterPro" id="IPR008255">
    <property type="entry name" value="Pyr_nucl-diS_OxRdtase_2_AS"/>
</dbReference>
<dbReference type="Pfam" id="PF07992">
    <property type="entry name" value="Pyr_redox_2"/>
    <property type="match status" value="1"/>
</dbReference>
<dbReference type="Pfam" id="PF00462">
    <property type="entry name" value="Glutaredoxin"/>
    <property type="match status" value="1"/>
</dbReference>
<keyword evidence="2" id="KW-0274">FAD</keyword>
<sequence length="389" mass="42408">MEKAVTMPDVKVYSTKQCQYCRLLKAFLDKKGIKYQNIDVGEDIEAAKEMVELSGQYAVPVTVIDGEVIVGYDVRRLNELFGDTGEKGEIDIIILGGGPAGLTAAAYAARKLLRCMIITEDIGGQALESWAIENYMGFRIISGSDLMQKFEEQVRNEDIEIEIDRAESIEESNGKFVITTVSGQKFEGKSVIIATGVKPRWLGIKDEEKYIGHGISICSTCDGPLFRDKIVTIVGGGNYAVTTAIEMSKLATHVNLIVRSKIRADEVYTSQYEGLENVSTYKNYTVSALEGDNMLKAVTIKERDTGEESKLETDGLFLAIGHDANTGFLEGFVDLNENGEIITDNNGRTSHNGVFAAGDVTDTKSKQVIIASGEGAKAALSAYSFLVNK</sequence>
<dbReference type="PROSITE" id="PS00573">
    <property type="entry name" value="PYRIDINE_REDOX_2"/>
    <property type="match status" value="1"/>
</dbReference>
<dbReference type="eggNOG" id="arCOG01297">
    <property type="taxonomic scope" value="Archaea"/>
</dbReference>